<keyword evidence="3" id="KW-1185">Reference proteome</keyword>
<dbReference type="Proteomes" id="UP000824120">
    <property type="component" value="Chromosome 8"/>
</dbReference>
<proteinExistence type="predicted"/>
<feature type="region of interest" description="Disordered" evidence="1">
    <location>
        <begin position="1"/>
        <end position="21"/>
    </location>
</feature>
<accession>A0A9J5XUX3</accession>
<dbReference type="AlphaFoldDB" id="A0A9J5XUX3"/>
<sequence>MNNHDAEIGTDEVSDFESYNPPIPIVGSNIPCSPQSSCVNNVRDDETDFYKVMTFNNKEEHEYSLKIACLKKDFRLKKAHPQETCQINSAQNWVVR</sequence>
<evidence type="ECO:0000313" key="3">
    <source>
        <dbReference type="Proteomes" id="UP000824120"/>
    </source>
</evidence>
<organism evidence="2 3">
    <name type="scientific">Solanum commersonii</name>
    <name type="common">Commerson's wild potato</name>
    <name type="synonym">Commerson's nightshade</name>
    <dbReference type="NCBI Taxonomy" id="4109"/>
    <lineage>
        <taxon>Eukaryota</taxon>
        <taxon>Viridiplantae</taxon>
        <taxon>Streptophyta</taxon>
        <taxon>Embryophyta</taxon>
        <taxon>Tracheophyta</taxon>
        <taxon>Spermatophyta</taxon>
        <taxon>Magnoliopsida</taxon>
        <taxon>eudicotyledons</taxon>
        <taxon>Gunneridae</taxon>
        <taxon>Pentapetalae</taxon>
        <taxon>asterids</taxon>
        <taxon>lamiids</taxon>
        <taxon>Solanales</taxon>
        <taxon>Solanaceae</taxon>
        <taxon>Solanoideae</taxon>
        <taxon>Solaneae</taxon>
        <taxon>Solanum</taxon>
    </lineage>
</organism>
<evidence type="ECO:0000313" key="2">
    <source>
        <dbReference type="EMBL" id="KAG5591391.1"/>
    </source>
</evidence>
<name>A0A9J5XUX3_SOLCO</name>
<protein>
    <submittedName>
        <fullName evidence="2">Uncharacterized protein</fullName>
    </submittedName>
</protein>
<gene>
    <name evidence="2" type="ORF">H5410_041905</name>
</gene>
<dbReference type="EMBL" id="JACXVP010000008">
    <property type="protein sequence ID" value="KAG5591391.1"/>
    <property type="molecule type" value="Genomic_DNA"/>
</dbReference>
<evidence type="ECO:0000256" key="1">
    <source>
        <dbReference type="SAM" id="MobiDB-lite"/>
    </source>
</evidence>
<comment type="caution">
    <text evidence="2">The sequence shown here is derived from an EMBL/GenBank/DDBJ whole genome shotgun (WGS) entry which is preliminary data.</text>
</comment>
<reference evidence="2 3" key="1">
    <citation type="submission" date="2020-09" db="EMBL/GenBank/DDBJ databases">
        <title>De no assembly of potato wild relative species, Solanum commersonii.</title>
        <authorList>
            <person name="Cho K."/>
        </authorList>
    </citation>
    <scope>NUCLEOTIDE SEQUENCE [LARGE SCALE GENOMIC DNA]</scope>
    <source>
        <strain evidence="2">LZ3.2</strain>
        <tissue evidence="2">Leaf</tissue>
    </source>
</reference>